<dbReference type="InterPro" id="IPR017945">
    <property type="entry name" value="DHBP_synth_RibB-like_a/b_dom"/>
</dbReference>
<dbReference type="PANTHER" id="PTHR42959:SF1">
    <property type="entry name" value="CARBAMOYLTRANSFERASE HYPF"/>
    <property type="match status" value="1"/>
</dbReference>
<organism evidence="12">
    <name type="scientific">uncultured Acidimicrobiales bacterium</name>
    <dbReference type="NCBI Taxonomy" id="310071"/>
    <lineage>
        <taxon>Bacteria</taxon>
        <taxon>Bacillati</taxon>
        <taxon>Actinomycetota</taxon>
        <taxon>Acidimicrobiia</taxon>
        <taxon>Acidimicrobiales</taxon>
        <taxon>environmental samples</taxon>
    </lineage>
</organism>
<dbReference type="EMBL" id="CADCTB010000179">
    <property type="protein sequence ID" value="CAA9263973.1"/>
    <property type="molecule type" value="Genomic_DNA"/>
</dbReference>
<keyword evidence="9" id="KW-0378">Hydrolase</keyword>
<dbReference type="AlphaFoldDB" id="A0A6J4IZX6"/>
<evidence type="ECO:0000256" key="9">
    <source>
        <dbReference type="PROSITE-ProRule" id="PRU00520"/>
    </source>
</evidence>
<dbReference type="GO" id="GO:0051604">
    <property type="term" value="P:protein maturation"/>
    <property type="evidence" value="ECO:0007669"/>
    <property type="project" value="TreeGrafter"/>
</dbReference>
<gene>
    <name evidence="12" type="ORF">AVDCRST_MAG10-2907</name>
</gene>
<evidence type="ECO:0000256" key="5">
    <source>
        <dbReference type="ARBA" id="ARBA00022771"/>
    </source>
</evidence>
<feature type="domain" description="Acylphosphatase-like" evidence="10">
    <location>
        <begin position="4"/>
        <end position="90"/>
    </location>
</feature>
<keyword evidence="4" id="KW-0479">Metal-binding</keyword>
<dbReference type="InterPro" id="IPR001792">
    <property type="entry name" value="Acylphosphatase-like_dom"/>
</dbReference>
<evidence type="ECO:0000256" key="7">
    <source>
        <dbReference type="ARBA" id="ARBA00048220"/>
    </source>
</evidence>
<dbReference type="EC" id="6.2.-.-" evidence="8"/>
<evidence type="ECO:0000259" key="11">
    <source>
        <dbReference type="PROSITE" id="PS51163"/>
    </source>
</evidence>
<dbReference type="Gene3D" id="3.90.870.50">
    <property type="match status" value="1"/>
</dbReference>
<dbReference type="PANTHER" id="PTHR42959">
    <property type="entry name" value="CARBAMOYLTRANSFERASE"/>
    <property type="match status" value="1"/>
</dbReference>
<dbReference type="GO" id="GO:0008270">
    <property type="term" value="F:zinc ion binding"/>
    <property type="evidence" value="ECO:0007669"/>
    <property type="project" value="UniProtKB-KW"/>
</dbReference>
<dbReference type="Pfam" id="PF22521">
    <property type="entry name" value="HypF_C_2"/>
    <property type="match status" value="1"/>
</dbReference>
<evidence type="ECO:0000256" key="8">
    <source>
        <dbReference type="PIRNR" id="PIRNR006256"/>
    </source>
</evidence>
<dbReference type="GO" id="GO:0016874">
    <property type="term" value="F:ligase activity"/>
    <property type="evidence" value="ECO:0007669"/>
    <property type="project" value="UniProtKB-UniRule"/>
</dbReference>
<dbReference type="InterPro" id="IPR017968">
    <property type="entry name" value="Acylphosphatase_CS"/>
</dbReference>
<proteinExistence type="inferred from homology"/>
<evidence type="ECO:0000256" key="3">
    <source>
        <dbReference type="ARBA" id="ARBA00022598"/>
    </source>
</evidence>
<comment type="pathway">
    <text evidence="1">Protein modification; [NiFe] hydrogenase maturation.</text>
</comment>
<reference evidence="12" key="1">
    <citation type="submission" date="2020-02" db="EMBL/GenBank/DDBJ databases">
        <authorList>
            <person name="Meier V. D."/>
        </authorList>
    </citation>
    <scope>NUCLEOTIDE SEQUENCE</scope>
    <source>
        <strain evidence="12">AVDCRST_MAG10</strain>
    </source>
</reference>
<dbReference type="PIRSF" id="PIRSF006256">
    <property type="entry name" value="CMPcnvr_hdrg_mat"/>
    <property type="match status" value="1"/>
</dbReference>
<dbReference type="UniPathway" id="UPA00335"/>
<dbReference type="InterPro" id="IPR006070">
    <property type="entry name" value="Sua5-like_dom"/>
</dbReference>
<comment type="similarity">
    <text evidence="2 8">Belongs to the carbamoyltransferase HypF family.</text>
</comment>
<evidence type="ECO:0000313" key="12">
    <source>
        <dbReference type="EMBL" id="CAA9263973.1"/>
    </source>
</evidence>
<dbReference type="GO" id="GO:0016743">
    <property type="term" value="F:carboxyl- or carbamoyltransferase activity"/>
    <property type="evidence" value="ECO:0007669"/>
    <property type="project" value="UniProtKB-UniRule"/>
</dbReference>
<keyword evidence="3" id="KW-0436">Ligase</keyword>
<evidence type="ECO:0000256" key="2">
    <source>
        <dbReference type="ARBA" id="ARBA00008097"/>
    </source>
</evidence>
<dbReference type="InterPro" id="IPR051060">
    <property type="entry name" value="Carbamoyltrans_HypF-like"/>
</dbReference>
<dbReference type="Gene3D" id="3.30.110.120">
    <property type="match status" value="1"/>
</dbReference>
<dbReference type="InterPro" id="IPR041440">
    <property type="entry name" value="HypF_C"/>
</dbReference>
<accession>A0A6J4IZX6</accession>
<dbReference type="SUPFAM" id="SSF55821">
    <property type="entry name" value="YrdC/RibB"/>
    <property type="match status" value="1"/>
</dbReference>
<dbReference type="PROSITE" id="PS51160">
    <property type="entry name" value="ACYLPHOSPHATASE_3"/>
    <property type="match status" value="1"/>
</dbReference>
<dbReference type="Pfam" id="PF07503">
    <property type="entry name" value="zf-HYPF"/>
    <property type="match status" value="2"/>
</dbReference>
<dbReference type="PROSITE" id="PS00150">
    <property type="entry name" value="ACYLPHOSPHATASE_1"/>
    <property type="match status" value="1"/>
</dbReference>
<dbReference type="Pfam" id="PF17788">
    <property type="entry name" value="HypF_C"/>
    <property type="match status" value="1"/>
</dbReference>
<sequence length="753" mass="79368">MRERRRLRVTGTVQGVGFRPFVYRLAADLGLSGWVGNDSLGVVLEAEGPVDALDLLAERLVAEAPPLARIESVDAEPQVPTGETGFTIVDSRAAGAPAVAVPVDVATCADCERELFDPFDRRFGYPFINCTNCGPRYTIIRSIPYDRAATTMAGFTMCADCRREYEDPADRRFHAEPTCCPVCGPQLSLLSPDGGVLAKASEALDAGVALLNDGRILAVKGLGGYHLACDATDDAAVAELRRRKARDDKPFALLVDLPTARALCHLSPEAEAALTSPRRPIVLAPRTGTGVAAGVAPNLPELGLMLAYTPLHVQLLAGCRRPLVMTSGNLSDEPIAHDDTDALTRLGPMVDAILTHDRGIHIRCDDSVVRAVARRVQMVRRSRGYAPEPIGLPTTAHRHVLAVGAELKSTVAVAKGDTVVASHHIGDLEHLAAYRSFLQAVDHLCSLTGVTPEVVAHDLHPEYLSTKFAADLELPAVGVQHHHAHIASCLVEHGHTEPVVGLAFDGLGLGTDGTAWGGELLVADLDGFRRVGHLRQVALPGGDRAAREPWRMAMAWLAATLGPDEAERYGSAVDDRWAAVLGLAQRPDVLRTSSAGRLFDAVAALLGLRTRITYEAQAAIELEAAAAGQPLAGPGGYELDIGIGPEGLLLDPGPLLATVVAERDKGVPVGQISAGFHGGLGRGAATAAARVAAENGLDTVALSGGVFQNARLTDVVVTELEASGLRVLVHRLLPPNDGGVSVGQAAIAARRLR</sequence>
<dbReference type="SUPFAM" id="SSF54975">
    <property type="entry name" value="Acylphosphatase/BLUF domain-like"/>
    <property type="match status" value="1"/>
</dbReference>
<dbReference type="GO" id="GO:0003998">
    <property type="term" value="F:acylphosphatase activity"/>
    <property type="evidence" value="ECO:0007669"/>
    <property type="project" value="UniProtKB-EC"/>
</dbReference>
<feature type="active site" evidence="9">
    <location>
        <position position="37"/>
    </location>
</feature>
<dbReference type="InterPro" id="IPR055128">
    <property type="entry name" value="HypF_C_2"/>
</dbReference>
<feature type="active site" evidence="9">
    <location>
        <position position="19"/>
    </location>
</feature>
<dbReference type="Pfam" id="PF00708">
    <property type="entry name" value="Acylphosphatase"/>
    <property type="match status" value="1"/>
</dbReference>
<protein>
    <recommendedName>
        <fullName evidence="8">Carbamoyltransferase</fullName>
        <ecNumber evidence="8">6.2.-.-</ecNumber>
    </recommendedName>
</protein>
<dbReference type="InterPro" id="IPR011125">
    <property type="entry name" value="Znf_HypF"/>
</dbReference>
<keyword evidence="5" id="KW-0863">Zinc-finger</keyword>
<dbReference type="InterPro" id="IPR036046">
    <property type="entry name" value="Acylphosphatase-like_dom_sf"/>
</dbReference>
<evidence type="ECO:0000256" key="6">
    <source>
        <dbReference type="ARBA" id="ARBA00022833"/>
    </source>
</evidence>
<evidence type="ECO:0000256" key="1">
    <source>
        <dbReference type="ARBA" id="ARBA00004711"/>
    </source>
</evidence>
<dbReference type="Pfam" id="PF01300">
    <property type="entry name" value="Sua5_yciO_yrdC"/>
    <property type="match status" value="1"/>
</dbReference>
<evidence type="ECO:0000256" key="4">
    <source>
        <dbReference type="ARBA" id="ARBA00022723"/>
    </source>
</evidence>
<name>A0A6J4IZX6_9ACTN</name>
<dbReference type="NCBIfam" id="TIGR00143">
    <property type="entry name" value="hypF"/>
    <property type="match status" value="1"/>
</dbReference>
<comment type="catalytic activity">
    <reaction evidence="7">
        <text>C-terminal L-cysteinyl-[HypE protein] + carbamoyl phosphate + ATP + H2O = C-terminal S-carboxamide-L-cysteinyl-[HypE protein] + AMP + phosphate + diphosphate + H(+)</text>
        <dbReference type="Rhea" id="RHEA:55636"/>
        <dbReference type="Rhea" id="RHEA-COMP:14247"/>
        <dbReference type="Rhea" id="RHEA-COMP:14392"/>
        <dbReference type="ChEBI" id="CHEBI:15377"/>
        <dbReference type="ChEBI" id="CHEBI:15378"/>
        <dbReference type="ChEBI" id="CHEBI:30616"/>
        <dbReference type="ChEBI" id="CHEBI:33019"/>
        <dbReference type="ChEBI" id="CHEBI:43474"/>
        <dbReference type="ChEBI" id="CHEBI:58228"/>
        <dbReference type="ChEBI" id="CHEBI:76913"/>
        <dbReference type="ChEBI" id="CHEBI:139126"/>
        <dbReference type="ChEBI" id="CHEBI:456215"/>
    </reaction>
</comment>
<evidence type="ECO:0000259" key="10">
    <source>
        <dbReference type="PROSITE" id="PS51160"/>
    </source>
</evidence>
<dbReference type="GO" id="GO:0003725">
    <property type="term" value="F:double-stranded RNA binding"/>
    <property type="evidence" value="ECO:0007669"/>
    <property type="project" value="InterPro"/>
</dbReference>
<keyword evidence="6" id="KW-0862">Zinc</keyword>
<dbReference type="Gene3D" id="3.30.420.40">
    <property type="match status" value="1"/>
</dbReference>
<dbReference type="Gene3D" id="3.30.420.360">
    <property type="match status" value="1"/>
</dbReference>
<feature type="domain" description="YrdC-like" evidence="11">
    <location>
        <begin position="201"/>
        <end position="384"/>
    </location>
</feature>
<dbReference type="InterPro" id="IPR004421">
    <property type="entry name" value="Carbamoyltransferase_HypF"/>
</dbReference>
<comment type="catalytic activity">
    <reaction evidence="9">
        <text>an acyl phosphate + H2O = a carboxylate + phosphate + H(+)</text>
        <dbReference type="Rhea" id="RHEA:14965"/>
        <dbReference type="ChEBI" id="CHEBI:15377"/>
        <dbReference type="ChEBI" id="CHEBI:15378"/>
        <dbReference type="ChEBI" id="CHEBI:29067"/>
        <dbReference type="ChEBI" id="CHEBI:43474"/>
        <dbReference type="ChEBI" id="CHEBI:59918"/>
        <dbReference type="EC" id="3.6.1.7"/>
    </reaction>
</comment>
<dbReference type="PROSITE" id="PS51163">
    <property type="entry name" value="YRDC"/>
    <property type="match status" value="1"/>
</dbReference>